<sequence length="160" mass="17946">MTLEGRLTDRDDWTGPGRCSMERALELVGTRSAMLLLREAYYGARRFEDLARRARITEAAAATRLRQLVADGLLERRPYREDGQRTRHEYLLTDKGRDLHAVFVALVRWGDTYIEDGPVELAHAGCGAAVDVQVRCGAGHDVGLDETVVRVPRSRRASPQ</sequence>
<evidence type="ECO:0000259" key="4">
    <source>
        <dbReference type="PROSITE" id="PS51118"/>
    </source>
</evidence>
<dbReference type="Pfam" id="PF01638">
    <property type="entry name" value="HxlR"/>
    <property type="match status" value="1"/>
</dbReference>
<evidence type="ECO:0000313" key="6">
    <source>
        <dbReference type="Proteomes" id="UP001597182"/>
    </source>
</evidence>
<dbReference type="PANTHER" id="PTHR33204">
    <property type="entry name" value="TRANSCRIPTIONAL REGULATOR, MARR FAMILY"/>
    <property type="match status" value="1"/>
</dbReference>
<dbReference type="InterPro" id="IPR036390">
    <property type="entry name" value="WH_DNA-bd_sf"/>
</dbReference>
<evidence type="ECO:0000256" key="3">
    <source>
        <dbReference type="ARBA" id="ARBA00023163"/>
    </source>
</evidence>
<keyword evidence="3" id="KW-0804">Transcription</keyword>
<evidence type="ECO:0000256" key="1">
    <source>
        <dbReference type="ARBA" id="ARBA00023015"/>
    </source>
</evidence>
<dbReference type="PANTHER" id="PTHR33204:SF18">
    <property type="entry name" value="TRANSCRIPTIONAL REGULATORY PROTEIN"/>
    <property type="match status" value="1"/>
</dbReference>
<dbReference type="Proteomes" id="UP001597182">
    <property type="component" value="Unassembled WGS sequence"/>
</dbReference>
<evidence type="ECO:0000313" key="5">
    <source>
        <dbReference type="EMBL" id="MFD1234595.1"/>
    </source>
</evidence>
<evidence type="ECO:0000256" key="2">
    <source>
        <dbReference type="ARBA" id="ARBA00023125"/>
    </source>
</evidence>
<dbReference type="SUPFAM" id="SSF46785">
    <property type="entry name" value="Winged helix' DNA-binding domain"/>
    <property type="match status" value="1"/>
</dbReference>
<organism evidence="5 6">
    <name type="scientific">Pseudonocardia benzenivorans</name>
    <dbReference type="NCBI Taxonomy" id="228005"/>
    <lineage>
        <taxon>Bacteria</taxon>
        <taxon>Bacillati</taxon>
        <taxon>Actinomycetota</taxon>
        <taxon>Actinomycetes</taxon>
        <taxon>Pseudonocardiales</taxon>
        <taxon>Pseudonocardiaceae</taxon>
        <taxon>Pseudonocardia</taxon>
    </lineage>
</organism>
<dbReference type="RefSeq" id="WP_346090177.1">
    <property type="nucleotide sequence ID" value="NZ_BAABKS010000006.1"/>
</dbReference>
<dbReference type="InterPro" id="IPR036388">
    <property type="entry name" value="WH-like_DNA-bd_sf"/>
</dbReference>
<accession>A0ABW3VIK8</accession>
<comment type="caution">
    <text evidence="5">The sequence shown here is derived from an EMBL/GenBank/DDBJ whole genome shotgun (WGS) entry which is preliminary data.</text>
</comment>
<dbReference type="Gene3D" id="1.10.10.10">
    <property type="entry name" value="Winged helix-like DNA-binding domain superfamily/Winged helix DNA-binding domain"/>
    <property type="match status" value="1"/>
</dbReference>
<keyword evidence="6" id="KW-1185">Reference proteome</keyword>
<dbReference type="PROSITE" id="PS51118">
    <property type="entry name" value="HTH_HXLR"/>
    <property type="match status" value="1"/>
</dbReference>
<dbReference type="InterPro" id="IPR002577">
    <property type="entry name" value="HTH_HxlR"/>
</dbReference>
<name>A0ABW3VIK8_9PSEU</name>
<proteinExistence type="predicted"/>
<keyword evidence="1" id="KW-0805">Transcription regulation</keyword>
<feature type="domain" description="HTH hxlR-type" evidence="4">
    <location>
        <begin position="19"/>
        <end position="118"/>
    </location>
</feature>
<keyword evidence="2" id="KW-0238">DNA-binding</keyword>
<dbReference type="EMBL" id="JBHTMB010000134">
    <property type="protein sequence ID" value="MFD1234595.1"/>
    <property type="molecule type" value="Genomic_DNA"/>
</dbReference>
<reference evidence="6" key="1">
    <citation type="journal article" date="2019" name="Int. J. Syst. Evol. Microbiol.">
        <title>The Global Catalogue of Microorganisms (GCM) 10K type strain sequencing project: providing services to taxonomists for standard genome sequencing and annotation.</title>
        <authorList>
            <consortium name="The Broad Institute Genomics Platform"/>
            <consortium name="The Broad Institute Genome Sequencing Center for Infectious Disease"/>
            <person name="Wu L."/>
            <person name="Ma J."/>
        </authorList>
    </citation>
    <scope>NUCLEOTIDE SEQUENCE [LARGE SCALE GENOMIC DNA]</scope>
    <source>
        <strain evidence="6">CCUG 49018</strain>
    </source>
</reference>
<protein>
    <submittedName>
        <fullName evidence="5">Winged helix-turn-helix transcriptional regulator</fullName>
    </submittedName>
</protein>
<gene>
    <name evidence="5" type="ORF">ACFQ34_14995</name>
</gene>